<sequence>MESFDTSLKRIDIKEIEQFINKVESAKYSNILISLENVKYVDIYAFCIFATWIISKNVNGMKIQIISPTNGPNKIYNETALRVESFMYSFQLLNYLRSRGIDIKLSEYDKEYKDYMPKKCMRLKEFNRESFNNIINQLNLESSLLKYSVENTGIKNTNLAGIKSIIIRELGKNAYEHGTIKNKNTNDAKIAIGLIPKISTDIADKILLYRQAQSPKFLRRFLKKLGNSECLQIVISDTGPGIVKTLRKAYDADDVIDNTNKSNSAIIKYAFELHSTSKQKTNLEEADSKLEWNNYIPPRGLYFVKNLAKKCRGAVICRSDRNYICYDYYSNDVGTYKTSNESRTLKSIREIPGVHLEILIPLKELREAETTQINENILKYSQNKIDDVKFYTPYTSKINRSAIFYVNDLYQFTKSCKKTDIICIDFHKVEWDKDMLYPFLMQIYFLGLDNYKIIGINYEHHDTILPLNEIEEWDGIDKRYTIRPFISINRKEYNYDIKVIGDYSDKSNCTETVIKAINKEYIDIKTIPEYWDNIFVKRKNKTIGLSFSFETALNAIIEREKKSLISAINNVDNGIRHDGKFLFPTNAFSNVFFEIGSLFRKHELKNQLIRVVANEIKIPKNKPTCILSISSIGDQIGSSLYSFIKNKNPNITHINSSTPEIDKLLLYKLGSYDSIIILVDVIATSKSIKKVIQQLEMRNISDRITKIHSIIDLRKTTDSIQYSNNNQPIETQCIYHNATELFKESKPYQWHWSEINKINESWSPITKSTEAETFISPEEFVNQLFEYNIPVAMGHYISEKNKNHFPYCFNIDKICKTFGGIVTYKLAHIIESYLNDETDKISHVFHNIETKDITLLTDTISDEFGCEVHKIKDDGTPLNPNHFENIKTILIIDSTISSGETIWNILHSCSYLEPDKCLIYVILDRSKIKDTIKFCNLKQYNKTQIEFFEYANIPIPQYKHNTCPLCIKNKIIKSLIDSNELRALNDTLMNCIEKNKKIPSEKNRTDKLKPSKTIHAPIETLTCRIHLQKSLQDDMHSTEFIIQIINNFSSNQTLFKTLLSVLYFEIFSFSEYLNNLDKDTKHNLCKNCIEVMHNNWKNSHAIAILIHTDSKYFIDNFEEILHITIKNTTTLECMAELLINKETIGHDNLSKCVQFISKQVTLLSDDDELKFNYLNILNAVNQVSRIYAIKNHDDFTRPELIALKDIWNILFSKKIGRSNHSDISFKWTNSLAALSYANHKKLLLKHYHHESNLNENFNTIYNALKSYPELFSPLLEQHGYFDQSFLEDLDTLDSTINYLLISKDVTKEHFIETWENESTDAIRDRINNHITQDKSILKKFIKSLFSDIYEITSDFIHSKQSEHRINYSNKEIHTNSLKAFVDEETFRSLLDNFHSTLLNVIKKLKPCTDLSVQFVIKSNAKYIYMHYIDDGPGFENEPQTTNYSHRIQQLIDKYCARLKCQRIKNKTIVTILFYKAESIL</sequence>
<dbReference type="RefSeq" id="WP_126380875.1">
    <property type="nucleotide sequence ID" value="NZ_AP017378.1"/>
</dbReference>
<gene>
    <name evidence="1" type="ORF">DFE_3144</name>
</gene>
<dbReference type="Gene3D" id="3.40.50.2020">
    <property type="match status" value="1"/>
</dbReference>
<organism evidence="1 2">
    <name type="scientific">Desulfovibrio ferrophilus</name>
    <dbReference type="NCBI Taxonomy" id="241368"/>
    <lineage>
        <taxon>Bacteria</taxon>
        <taxon>Pseudomonadati</taxon>
        <taxon>Thermodesulfobacteriota</taxon>
        <taxon>Desulfovibrionia</taxon>
        <taxon>Desulfovibrionales</taxon>
        <taxon>Desulfovibrionaceae</taxon>
        <taxon>Desulfovibrio</taxon>
    </lineage>
</organism>
<dbReference type="Proteomes" id="UP000269883">
    <property type="component" value="Chromosome"/>
</dbReference>
<dbReference type="EMBL" id="AP017378">
    <property type="protein sequence ID" value="BBD09870.1"/>
    <property type="molecule type" value="Genomic_DNA"/>
</dbReference>
<evidence type="ECO:0000313" key="1">
    <source>
        <dbReference type="EMBL" id="BBD09870.1"/>
    </source>
</evidence>
<dbReference type="KEGG" id="dfl:DFE_3144"/>
<reference evidence="1 2" key="1">
    <citation type="journal article" date="2018" name="Sci. Adv.">
        <title>Multi-heme cytochromes provide a pathway for survival in energy-limited environments.</title>
        <authorList>
            <person name="Deng X."/>
            <person name="Dohmae N."/>
            <person name="Nealson K.H."/>
            <person name="Hashimoto K."/>
            <person name="Okamoto A."/>
        </authorList>
    </citation>
    <scope>NUCLEOTIDE SEQUENCE [LARGE SCALE GENOMIC DNA]</scope>
    <source>
        <strain evidence="1 2">IS5</strain>
    </source>
</reference>
<protein>
    <submittedName>
        <fullName evidence="1">Uncharacterized protein</fullName>
    </submittedName>
</protein>
<evidence type="ECO:0000313" key="2">
    <source>
        <dbReference type="Proteomes" id="UP000269883"/>
    </source>
</evidence>
<accession>A0A2Z6B379</accession>
<keyword evidence="2" id="KW-1185">Reference proteome</keyword>
<dbReference type="OrthoDB" id="1386044at2"/>
<name>A0A2Z6B379_9BACT</name>
<dbReference type="InterPro" id="IPR029057">
    <property type="entry name" value="PRTase-like"/>
</dbReference>
<proteinExistence type="predicted"/>